<dbReference type="EMBL" id="NHYE01001375">
    <property type="protein sequence ID" value="PPQ96408.1"/>
    <property type="molecule type" value="Genomic_DNA"/>
</dbReference>
<keyword evidence="2" id="KW-1185">Reference proteome</keyword>
<comment type="caution">
    <text evidence="1">The sequence shown here is derived from an EMBL/GenBank/DDBJ whole genome shotgun (WGS) entry which is preliminary data.</text>
</comment>
<dbReference type="InParanoid" id="A0A409Y056"/>
<accession>A0A409Y056</accession>
<dbReference type="STRING" id="231916.A0A409Y056"/>
<dbReference type="OrthoDB" id="2245455at2759"/>
<sequence>MSESTTRDQLSVALEHARRAVNIDKEGIDMTAAIIAYGQSVAILSSVIEELRKELSEAPQEKRIQMEQDVIKVVEIHNSYRDRMFLLSEATGIPIPSSVRRPLL</sequence>
<organism evidence="1 2">
    <name type="scientific">Gymnopilus dilepis</name>
    <dbReference type="NCBI Taxonomy" id="231916"/>
    <lineage>
        <taxon>Eukaryota</taxon>
        <taxon>Fungi</taxon>
        <taxon>Dikarya</taxon>
        <taxon>Basidiomycota</taxon>
        <taxon>Agaricomycotina</taxon>
        <taxon>Agaricomycetes</taxon>
        <taxon>Agaricomycetidae</taxon>
        <taxon>Agaricales</taxon>
        <taxon>Agaricineae</taxon>
        <taxon>Hymenogastraceae</taxon>
        <taxon>Gymnopilus</taxon>
    </lineage>
</organism>
<reference evidence="1 2" key="1">
    <citation type="journal article" date="2018" name="Evol. Lett.">
        <title>Horizontal gene cluster transfer increased hallucinogenic mushroom diversity.</title>
        <authorList>
            <person name="Reynolds H.T."/>
            <person name="Vijayakumar V."/>
            <person name="Gluck-Thaler E."/>
            <person name="Korotkin H.B."/>
            <person name="Matheny P.B."/>
            <person name="Slot J.C."/>
        </authorList>
    </citation>
    <scope>NUCLEOTIDE SEQUENCE [LARGE SCALE GENOMIC DNA]</scope>
    <source>
        <strain evidence="1 2">SRW20</strain>
    </source>
</reference>
<dbReference type="AlphaFoldDB" id="A0A409Y056"/>
<evidence type="ECO:0000313" key="2">
    <source>
        <dbReference type="Proteomes" id="UP000284706"/>
    </source>
</evidence>
<name>A0A409Y056_9AGAR</name>
<dbReference type="Proteomes" id="UP000284706">
    <property type="component" value="Unassembled WGS sequence"/>
</dbReference>
<evidence type="ECO:0000313" key="1">
    <source>
        <dbReference type="EMBL" id="PPQ96408.1"/>
    </source>
</evidence>
<evidence type="ECO:0008006" key="3">
    <source>
        <dbReference type="Google" id="ProtNLM"/>
    </source>
</evidence>
<proteinExistence type="predicted"/>
<protein>
    <recommendedName>
        <fullName evidence="3">MIT domain-containing protein</fullName>
    </recommendedName>
</protein>
<gene>
    <name evidence="1" type="ORF">CVT26_005010</name>
</gene>